<dbReference type="GO" id="GO:0016787">
    <property type="term" value="F:hydrolase activity"/>
    <property type="evidence" value="ECO:0007669"/>
    <property type="project" value="UniProtKB-KW"/>
</dbReference>
<dbReference type="Gene3D" id="3.30.70.360">
    <property type="match status" value="1"/>
</dbReference>
<protein>
    <submittedName>
        <fullName evidence="4">Zn-dependent hydrolase</fullName>
    </submittedName>
</protein>
<evidence type="ECO:0000313" key="5">
    <source>
        <dbReference type="Proteomes" id="UP001589867"/>
    </source>
</evidence>
<evidence type="ECO:0000256" key="2">
    <source>
        <dbReference type="ARBA" id="ARBA00022801"/>
    </source>
</evidence>
<dbReference type="EMBL" id="JBHLUH010000060">
    <property type="protein sequence ID" value="MFC0531636.1"/>
    <property type="molecule type" value="Genomic_DNA"/>
</dbReference>
<keyword evidence="5" id="KW-1185">Reference proteome</keyword>
<name>A0ABV6MA94_9ACTN</name>
<keyword evidence="2 4" id="KW-0378">Hydrolase</keyword>
<sequence length="424" mass="44842">MRNDPDEVWQRLQRIAQITTGSGPGVTRLAYTESEREAHRLVAGWFEELGLQVYTDPVGNTIAERAGQVPGLPAIGTGSHLDSVPEAGRFDGIVGVVAAVEVARRLVGEGIEHAHPFRFVVFAAEEGARFGQACIGSKAAAGQLTTAALDELQDAGGVKLGDAMRAVGLSPDRLAEAAWDGKDWAGFVELHIEQGQVLETAGTSIGLVDVVSGSTRLELTVRGQASHTGGTPMHLRSDALAAAAEVVLTVEELANRPQCRGTRATVGRLVVEPGSITTIPGTVTFAVDVRDVDSDRQRAVAAEIIDAARSVGARRDVLVDLRLLADTSPVVLPARLRQLTTRACRDLGLSYRTMPSGASHDCQMINAVVPSALIFVPSRSGLSHVHTEWTEPAQIVAGIDALAASMLLMDAKSRSIRVRTARAA</sequence>
<dbReference type="SUPFAM" id="SSF53187">
    <property type="entry name" value="Zn-dependent exopeptidases"/>
    <property type="match status" value="1"/>
</dbReference>
<dbReference type="InterPro" id="IPR036264">
    <property type="entry name" value="Bact_exopeptidase_dim_dom"/>
</dbReference>
<dbReference type="SUPFAM" id="SSF55031">
    <property type="entry name" value="Bacterial exopeptidase dimerisation domain"/>
    <property type="match status" value="1"/>
</dbReference>
<dbReference type="NCBIfam" id="NF006771">
    <property type="entry name" value="PRK09290.1-5"/>
    <property type="match status" value="1"/>
</dbReference>
<dbReference type="Pfam" id="PF07687">
    <property type="entry name" value="M20_dimer"/>
    <property type="match status" value="1"/>
</dbReference>
<comment type="caution">
    <text evidence="4">The sequence shown here is derived from an EMBL/GenBank/DDBJ whole genome shotgun (WGS) entry which is preliminary data.</text>
</comment>
<dbReference type="PANTHER" id="PTHR32494:SF5">
    <property type="entry name" value="ALLANTOATE AMIDOHYDROLASE"/>
    <property type="match status" value="1"/>
</dbReference>
<comment type="similarity">
    <text evidence="1">Belongs to the peptidase M20 family.</text>
</comment>
<dbReference type="Proteomes" id="UP001589867">
    <property type="component" value="Unassembled WGS sequence"/>
</dbReference>
<dbReference type="PANTHER" id="PTHR32494">
    <property type="entry name" value="ALLANTOATE DEIMINASE-RELATED"/>
    <property type="match status" value="1"/>
</dbReference>
<dbReference type="InterPro" id="IPR010158">
    <property type="entry name" value="Amidase_Cbmase"/>
</dbReference>
<gene>
    <name evidence="4" type="ORF">ACFFIA_28715</name>
</gene>
<dbReference type="Pfam" id="PF01546">
    <property type="entry name" value="Peptidase_M20"/>
    <property type="match status" value="1"/>
</dbReference>
<dbReference type="CDD" id="cd03884">
    <property type="entry name" value="M20_bAS"/>
    <property type="match status" value="1"/>
</dbReference>
<accession>A0ABV6MA94</accession>
<proteinExistence type="inferred from homology"/>
<reference evidence="4 5" key="1">
    <citation type="submission" date="2024-09" db="EMBL/GenBank/DDBJ databases">
        <authorList>
            <person name="Sun Q."/>
            <person name="Mori K."/>
        </authorList>
    </citation>
    <scope>NUCLEOTIDE SEQUENCE [LARGE SCALE GENOMIC DNA]</scope>
    <source>
        <strain evidence="4 5">TBRC 3947</strain>
    </source>
</reference>
<dbReference type="PIRSF" id="PIRSF001235">
    <property type="entry name" value="Amidase_carbamoylase"/>
    <property type="match status" value="1"/>
</dbReference>
<evidence type="ECO:0000313" key="4">
    <source>
        <dbReference type="EMBL" id="MFC0531636.1"/>
    </source>
</evidence>
<dbReference type="RefSeq" id="WP_377256389.1">
    <property type="nucleotide sequence ID" value="NZ_JBHLUH010000060.1"/>
</dbReference>
<evidence type="ECO:0000259" key="3">
    <source>
        <dbReference type="Pfam" id="PF07687"/>
    </source>
</evidence>
<evidence type="ECO:0000256" key="1">
    <source>
        <dbReference type="ARBA" id="ARBA00006153"/>
    </source>
</evidence>
<dbReference type="InterPro" id="IPR011650">
    <property type="entry name" value="Peptidase_M20_dimer"/>
</dbReference>
<dbReference type="Gene3D" id="3.40.630.10">
    <property type="entry name" value="Zn peptidases"/>
    <property type="match status" value="1"/>
</dbReference>
<organism evidence="4 5">
    <name type="scientific">Phytohabitans kaempferiae</name>
    <dbReference type="NCBI Taxonomy" id="1620943"/>
    <lineage>
        <taxon>Bacteria</taxon>
        <taxon>Bacillati</taxon>
        <taxon>Actinomycetota</taxon>
        <taxon>Actinomycetes</taxon>
        <taxon>Micromonosporales</taxon>
        <taxon>Micromonosporaceae</taxon>
    </lineage>
</organism>
<feature type="domain" description="Peptidase M20 dimerisation" evidence="3">
    <location>
        <begin position="213"/>
        <end position="312"/>
    </location>
</feature>
<dbReference type="NCBIfam" id="TIGR01879">
    <property type="entry name" value="hydantase"/>
    <property type="match status" value="1"/>
</dbReference>
<dbReference type="InterPro" id="IPR002933">
    <property type="entry name" value="Peptidase_M20"/>
</dbReference>